<feature type="transmembrane region" description="Helical" evidence="1">
    <location>
        <begin position="21"/>
        <end position="39"/>
    </location>
</feature>
<evidence type="ECO:0000313" key="2">
    <source>
        <dbReference type="EMBL" id="KAF2120008.1"/>
    </source>
</evidence>
<feature type="transmembrane region" description="Helical" evidence="1">
    <location>
        <begin position="59"/>
        <end position="81"/>
    </location>
</feature>
<dbReference type="AlphaFoldDB" id="A0A6A5ZP57"/>
<proteinExistence type="predicted"/>
<reference evidence="2" key="1">
    <citation type="journal article" date="2020" name="Stud. Mycol.">
        <title>101 Dothideomycetes genomes: a test case for predicting lifestyles and emergence of pathogens.</title>
        <authorList>
            <person name="Haridas S."/>
            <person name="Albert R."/>
            <person name="Binder M."/>
            <person name="Bloem J."/>
            <person name="Labutti K."/>
            <person name="Salamov A."/>
            <person name="Andreopoulos B."/>
            <person name="Baker S."/>
            <person name="Barry K."/>
            <person name="Bills G."/>
            <person name="Bluhm B."/>
            <person name="Cannon C."/>
            <person name="Castanera R."/>
            <person name="Culley D."/>
            <person name="Daum C."/>
            <person name="Ezra D."/>
            <person name="Gonzalez J."/>
            <person name="Henrissat B."/>
            <person name="Kuo A."/>
            <person name="Liang C."/>
            <person name="Lipzen A."/>
            <person name="Lutzoni F."/>
            <person name="Magnuson J."/>
            <person name="Mondo S."/>
            <person name="Nolan M."/>
            <person name="Ohm R."/>
            <person name="Pangilinan J."/>
            <person name="Park H.-J."/>
            <person name="Ramirez L."/>
            <person name="Alfaro M."/>
            <person name="Sun H."/>
            <person name="Tritt A."/>
            <person name="Yoshinaga Y."/>
            <person name="Zwiers L.-H."/>
            <person name="Turgeon B."/>
            <person name="Goodwin S."/>
            <person name="Spatafora J."/>
            <person name="Crous P."/>
            <person name="Grigoriev I."/>
        </authorList>
    </citation>
    <scope>NUCLEOTIDE SEQUENCE</scope>
    <source>
        <strain evidence="2">CBS 627.86</strain>
    </source>
</reference>
<accession>A0A6A5ZP57</accession>
<keyword evidence="1" id="KW-0812">Transmembrane</keyword>
<keyword evidence="1" id="KW-1133">Transmembrane helix</keyword>
<gene>
    <name evidence="2" type="ORF">BDV96DRAFT_566541</name>
</gene>
<evidence type="ECO:0000256" key="1">
    <source>
        <dbReference type="SAM" id="Phobius"/>
    </source>
</evidence>
<keyword evidence="3" id="KW-1185">Reference proteome</keyword>
<name>A0A6A5ZP57_9PLEO</name>
<evidence type="ECO:0000313" key="3">
    <source>
        <dbReference type="Proteomes" id="UP000799770"/>
    </source>
</evidence>
<protein>
    <submittedName>
        <fullName evidence="2">Uncharacterized protein</fullName>
    </submittedName>
</protein>
<keyword evidence="1" id="KW-0472">Membrane</keyword>
<dbReference type="Proteomes" id="UP000799770">
    <property type="component" value="Unassembled WGS sequence"/>
</dbReference>
<sequence length="90" mass="10438">MPPSIFRRPYIFYAAVYNFRRPYVHAVAHIFTAYTFHAAVYTSFSPLSPYLSYRSPSSFFLPLLLWLAAHVTQSALIPVHLRLHVTCQAY</sequence>
<organism evidence="2 3">
    <name type="scientific">Lophiotrema nucula</name>
    <dbReference type="NCBI Taxonomy" id="690887"/>
    <lineage>
        <taxon>Eukaryota</taxon>
        <taxon>Fungi</taxon>
        <taxon>Dikarya</taxon>
        <taxon>Ascomycota</taxon>
        <taxon>Pezizomycotina</taxon>
        <taxon>Dothideomycetes</taxon>
        <taxon>Pleosporomycetidae</taxon>
        <taxon>Pleosporales</taxon>
        <taxon>Lophiotremataceae</taxon>
        <taxon>Lophiotrema</taxon>
    </lineage>
</organism>
<dbReference type="EMBL" id="ML977314">
    <property type="protein sequence ID" value="KAF2120008.1"/>
    <property type="molecule type" value="Genomic_DNA"/>
</dbReference>